<comment type="caution">
    <text evidence="6">The sequence shown here is derived from an EMBL/GenBank/DDBJ whole genome shotgun (WGS) entry which is preliminary data.</text>
</comment>
<organism evidence="6 7">
    <name type="scientific">Rhodopseudomonas julia</name>
    <dbReference type="NCBI Taxonomy" id="200617"/>
    <lineage>
        <taxon>Bacteria</taxon>
        <taxon>Pseudomonadati</taxon>
        <taxon>Pseudomonadota</taxon>
        <taxon>Alphaproteobacteria</taxon>
        <taxon>Hyphomicrobiales</taxon>
        <taxon>Nitrobacteraceae</taxon>
        <taxon>Rhodopseudomonas</taxon>
    </lineage>
</organism>
<keyword evidence="7" id="KW-1185">Reference proteome</keyword>
<comment type="subcellular location">
    <subcellularLocation>
        <location evidence="1">Periplasm</location>
    </subcellularLocation>
</comment>
<name>A0ABU0C6M8_9BRAD</name>
<sequence>MKYTLGWARSLALSATLAAGFMGATAANAADTVRLTLPAKMFLNLVEFVAQDKGFYTDQDLDVEFTHIADSSVPIRTLIAGSTDIIEAGMSETLVAAAKGAKVKTVGGVHNGLHYAFWVRPGAGVESIKDLPGKNVAISSPGSLPHVVTLALLHKAGVTDEQIDTINWVSFKGSSARLNAVISGSVDATVASFSPEVERSGKAELLSIVGKDLPDYVMIPWDTSDDMIENRRDVLKRFIKAELLAARFVFDNKDEALAVAKQHFDYSDEDLDAFYKFYTEGGIWDPNGLISDNAAEYMQQLNVDTGLQAEVLPADRVVDQSVTQEVLEDIGRYER</sequence>
<gene>
    <name evidence="6" type="ORF">J2R99_001400</name>
</gene>
<keyword evidence="3 4" id="KW-0732">Signal</keyword>
<evidence type="ECO:0000259" key="5">
    <source>
        <dbReference type="Pfam" id="PF09084"/>
    </source>
</evidence>
<dbReference type="PANTHER" id="PTHR30024">
    <property type="entry name" value="ALIPHATIC SULFONATES-BINDING PROTEIN-RELATED"/>
    <property type="match status" value="1"/>
</dbReference>
<proteinExistence type="inferred from homology"/>
<feature type="chain" id="PRO_5045762855" evidence="4">
    <location>
        <begin position="30"/>
        <end position="335"/>
    </location>
</feature>
<evidence type="ECO:0000256" key="4">
    <source>
        <dbReference type="SAM" id="SignalP"/>
    </source>
</evidence>
<evidence type="ECO:0000256" key="1">
    <source>
        <dbReference type="ARBA" id="ARBA00004418"/>
    </source>
</evidence>
<evidence type="ECO:0000313" key="6">
    <source>
        <dbReference type="EMBL" id="MDQ0325551.1"/>
    </source>
</evidence>
<dbReference type="Gene3D" id="3.40.190.10">
    <property type="entry name" value="Periplasmic binding protein-like II"/>
    <property type="match status" value="3"/>
</dbReference>
<reference evidence="6 7" key="1">
    <citation type="submission" date="2023-07" db="EMBL/GenBank/DDBJ databases">
        <title>Genomic Encyclopedia of Type Strains, Phase IV (KMG-IV): sequencing the most valuable type-strain genomes for metagenomic binning, comparative biology and taxonomic classification.</title>
        <authorList>
            <person name="Goeker M."/>
        </authorList>
    </citation>
    <scope>NUCLEOTIDE SEQUENCE [LARGE SCALE GENOMIC DNA]</scope>
    <source>
        <strain evidence="6 7">DSM 11549</strain>
    </source>
</reference>
<dbReference type="Pfam" id="PF09084">
    <property type="entry name" value="NMT1"/>
    <property type="match status" value="1"/>
</dbReference>
<comment type="similarity">
    <text evidence="2">Belongs to the bacterial solute-binding protein SsuA/TauA family.</text>
</comment>
<dbReference type="InterPro" id="IPR015168">
    <property type="entry name" value="SsuA/THI5"/>
</dbReference>
<feature type="domain" description="SsuA/THI5-like" evidence="5">
    <location>
        <begin position="48"/>
        <end position="256"/>
    </location>
</feature>
<accession>A0ABU0C6M8</accession>
<dbReference type="EMBL" id="JAUSUK010000001">
    <property type="protein sequence ID" value="MDQ0325551.1"/>
    <property type="molecule type" value="Genomic_DNA"/>
</dbReference>
<dbReference type="SUPFAM" id="SSF53850">
    <property type="entry name" value="Periplasmic binding protein-like II"/>
    <property type="match status" value="1"/>
</dbReference>
<evidence type="ECO:0000256" key="3">
    <source>
        <dbReference type="ARBA" id="ARBA00022729"/>
    </source>
</evidence>
<dbReference type="Proteomes" id="UP001230253">
    <property type="component" value="Unassembled WGS sequence"/>
</dbReference>
<evidence type="ECO:0000256" key="2">
    <source>
        <dbReference type="ARBA" id="ARBA00010742"/>
    </source>
</evidence>
<dbReference type="RefSeq" id="WP_307153735.1">
    <property type="nucleotide sequence ID" value="NZ_JAUSUK010000001.1"/>
</dbReference>
<evidence type="ECO:0000313" key="7">
    <source>
        <dbReference type="Proteomes" id="UP001230253"/>
    </source>
</evidence>
<protein>
    <submittedName>
        <fullName evidence="6">NitT/TauT family transport system substrate-binding protein</fullName>
    </submittedName>
</protein>
<feature type="signal peptide" evidence="4">
    <location>
        <begin position="1"/>
        <end position="29"/>
    </location>
</feature>
<dbReference type="PANTHER" id="PTHR30024:SF47">
    <property type="entry name" value="TAURINE-BINDING PERIPLASMIC PROTEIN"/>
    <property type="match status" value="1"/>
</dbReference>